<dbReference type="AlphaFoldDB" id="A0A1I6IAS0"/>
<dbReference type="PROSITE" id="PS50112">
    <property type="entry name" value="PAS"/>
    <property type="match status" value="1"/>
</dbReference>
<protein>
    <submittedName>
        <fullName evidence="3">Diguanylate cyclase (GGDEF) domain-containing protein</fullName>
    </submittedName>
</protein>
<dbReference type="CDD" id="cd01949">
    <property type="entry name" value="GGDEF"/>
    <property type="match status" value="1"/>
</dbReference>
<organism evidence="3 4">
    <name type="scientific">Anaeromicropila populeti</name>
    <dbReference type="NCBI Taxonomy" id="37658"/>
    <lineage>
        <taxon>Bacteria</taxon>
        <taxon>Bacillati</taxon>
        <taxon>Bacillota</taxon>
        <taxon>Clostridia</taxon>
        <taxon>Lachnospirales</taxon>
        <taxon>Lachnospiraceae</taxon>
        <taxon>Anaeromicropila</taxon>
    </lineage>
</organism>
<keyword evidence="4" id="KW-1185">Reference proteome</keyword>
<feature type="domain" description="PAS" evidence="1">
    <location>
        <begin position="7"/>
        <end position="81"/>
    </location>
</feature>
<dbReference type="InterPro" id="IPR029787">
    <property type="entry name" value="Nucleotide_cyclase"/>
</dbReference>
<name>A0A1I6IAS0_9FIRM</name>
<dbReference type="FunFam" id="3.30.70.270:FF:000001">
    <property type="entry name" value="Diguanylate cyclase domain protein"/>
    <property type="match status" value="1"/>
</dbReference>
<evidence type="ECO:0000313" key="4">
    <source>
        <dbReference type="Proteomes" id="UP000199659"/>
    </source>
</evidence>
<dbReference type="Gene3D" id="3.30.450.20">
    <property type="entry name" value="PAS domain"/>
    <property type="match status" value="2"/>
</dbReference>
<dbReference type="PANTHER" id="PTHR44757:SF2">
    <property type="entry name" value="BIOFILM ARCHITECTURE MAINTENANCE PROTEIN MBAA"/>
    <property type="match status" value="1"/>
</dbReference>
<sequence>MKKELFEREDLIAVAENLAVGIVKIVLDNSCTVLYGNDVFYELIGYNEQEFENMSNSLRQIVFEEEQELFLQKVEMVRNNLVENIEFAIFTQSEEIKYLKIYLKRLESTTEDTINCYSGVLFDITDFKVIQKELEVEEERYRIISEISNDINFEYDIILDTMVFGPQFEKIYKSDGVIQNFKEVFLKEKNVAAKDVTAFEEIFFHKNVGDKRQYTELRLNLAQDGYEWFRIYHTTILDEDGCEVKIVGRIVNIDYEKREKEHLLKKSQLDTMTKLLNKKAIENKINQYLIQVDESKQNAMLIIDVDNFKKINDNYGHLFGDAVLIEIAKTLKKNFADGELVGRIGGDEFLVYITSNGTEDEVKEKAQRLCQQIERIHTSREWKGRVSISVGAFVQDGKEYSYEEMFVNADNALYIAKKMGKNQYAIYNDKVES</sequence>
<dbReference type="Pfam" id="PF13426">
    <property type="entry name" value="PAS_9"/>
    <property type="match status" value="1"/>
</dbReference>
<dbReference type="InterPro" id="IPR000014">
    <property type="entry name" value="PAS"/>
</dbReference>
<dbReference type="InterPro" id="IPR052155">
    <property type="entry name" value="Biofilm_reg_signaling"/>
</dbReference>
<proteinExistence type="predicted"/>
<dbReference type="PROSITE" id="PS50887">
    <property type="entry name" value="GGDEF"/>
    <property type="match status" value="1"/>
</dbReference>
<dbReference type="Proteomes" id="UP000199659">
    <property type="component" value="Unassembled WGS sequence"/>
</dbReference>
<dbReference type="Gene3D" id="3.30.70.270">
    <property type="match status" value="1"/>
</dbReference>
<reference evidence="3 4" key="1">
    <citation type="submission" date="2016-10" db="EMBL/GenBank/DDBJ databases">
        <authorList>
            <person name="de Groot N.N."/>
        </authorList>
    </citation>
    <scope>NUCLEOTIDE SEQUENCE [LARGE SCALE GENOMIC DNA]</scope>
    <source>
        <strain evidence="3 4">743A</strain>
    </source>
</reference>
<dbReference type="InterPro" id="IPR035965">
    <property type="entry name" value="PAS-like_dom_sf"/>
</dbReference>
<dbReference type="STRING" id="37658.SAMN05661086_00626"/>
<dbReference type="PANTHER" id="PTHR44757">
    <property type="entry name" value="DIGUANYLATE CYCLASE DGCP"/>
    <property type="match status" value="1"/>
</dbReference>
<accession>A0A1I6IAS0</accession>
<dbReference type="SUPFAM" id="SSF55785">
    <property type="entry name" value="PYP-like sensor domain (PAS domain)"/>
    <property type="match status" value="2"/>
</dbReference>
<dbReference type="EMBL" id="FOYZ01000002">
    <property type="protein sequence ID" value="SFR63768.1"/>
    <property type="molecule type" value="Genomic_DNA"/>
</dbReference>
<dbReference type="InterPro" id="IPR000160">
    <property type="entry name" value="GGDEF_dom"/>
</dbReference>
<dbReference type="SMART" id="SM00267">
    <property type="entry name" value="GGDEF"/>
    <property type="match status" value="1"/>
</dbReference>
<dbReference type="SUPFAM" id="SSF55073">
    <property type="entry name" value="Nucleotide cyclase"/>
    <property type="match status" value="1"/>
</dbReference>
<evidence type="ECO:0000259" key="2">
    <source>
        <dbReference type="PROSITE" id="PS50887"/>
    </source>
</evidence>
<evidence type="ECO:0000259" key="1">
    <source>
        <dbReference type="PROSITE" id="PS50112"/>
    </source>
</evidence>
<dbReference type="Pfam" id="PF00990">
    <property type="entry name" value="GGDEF"/>
    <property type="match status" value="1"/>
</dbReference>
<gene>
    <name evidence="3" type="ORF">SAMN05661086_00626</name>
</gene>
<dbReference type="NCBIfam" id="TIGR00254">
    <property type="entry name" value="GGDEF"/>
    <property type="match status" value="1"/>
</dbReference>
<feature type="domain" description="GGDEF" evidence="2">
    <location>
        <begin position="296"/>
        <end position="429"/>
    </location>
</feature>
<evidence type="ECO:0000313" key="3">
    <source>
        <dbReference type="EMBL" id="SFR63768.1"/>
    </source>
</evidence>
<dbReference type="InterPro" id="IPR043128">
    <property type="entry name" value="Rev_trsase/Diguanyl_cyclase"/>
</dbReference>